<dbReference type="InterPro" id="IPR045065">
    <property type="entry name" value="XPO1/5"/>
</dbReference>
<dbReference type="InterPro" id="IPR013598">
    <property type="entry name" value="Exportin-1/Importin-b-like"/>
</dbReference>
<dbReference type="InterPro" id="IPR011989">
    <property type="entry name" value="ARM-like"/>
</dbReference>
<dbReference type="GO" id="GO:0006611">
    <property type="term" value="P:protein export from nucleus"/>
    <property type="evidence" value="ECO:0007669"/>
    <property type="project" value="InterPro"/>
</dbReference>
<dbReference type="OrthoDB" id="2215036at2759"/>
<dbReference type="Gene3D" id="1.25.10.10">
    <property type="entry name" value="Leucine-rich Repeat Variant"/>
    <property type="match status" value="1"/>
</dbReference>
<dbReference type="PANTHER" id="PTHR11223">
    <property type="entry name" value="EXPORTIN 1/5"/>
    <property type="match status" value="1"/>
</dbReference>
<feature type="compositionally biased region" description="Polar residues" evidence="1">
    <location>
        <begin position="1268"/>
        <end position="1281"/>
    </location>
</feature>
<dbReference type="Pfam" id="PF08389">
    <property type="entry name" value="Xpo1"/>
    <property type="match status" value="1"/>
</dbReference>
<evidence type="ECO:0000259" key="3">
    <source>
        <dbReference type="Pfam" id="PF19273"/>
    </source>
</evidence>
<comment type="caution">
    <text evidence="4">The sequence shown here is derived from an EMBL/GenBank/DDBJ whole genome shotgun (WGS) entry which is preliminary data.</text>
</comment>
<feature type="compositionally biased region" description="Basic residues" evidence="1">
    <location>
        <begin position="1283"/>
        <end position="1293"/>
    </location>
</feature>
<dbReference type="GO" id="GO:0003723">
    <property type="term" value="F:RNA binding"/>
    <property type="evidence" value="ECO:0007669"/>
    <property type="project" value="TreeGrafter"/>
</dbReference>
<organism evidence="4 5">
    <name type="scientific">Triparma columacea</name>
    <dbReference type="NCBI Taxonomy" id="722753"/>
    <lineage>
        <taxon>Eukaryota</taxon>
        <taxon>Sar</taxon>
        <taxon>Stramenopiles</taxon>
        <taxon>Ochrophyta</taxon>
        <taxon>Bolidophyceae</taxon>
        <taxon>Parmales</taxon>
        <taxon>Triparmaceae</taxon>
        <taxon>Triparma</taxon>
    </lineage>
</organism>
<feature type="domain" description="Exportin-5 C-terminal" evidence="3">
    <location>
        <begin position="311"/>
        <end position="1142"/>
    </location>
</feature>
<dbReference type="Proteomes" id="UP001165065">
    <property type="component" value="Unassembled WGS sequence"/>
</dbReference>
<proteinExistence type="predicted"/>
<dbReference type="InterPro" id="IPR016024">
    <property type="entry name" value="ARM-type_fold"/>
</dbReference>
<sequence>MKLLDDFKNSDSSVAASFQILQSPTPHIYISPGPPPTHHDSTPPMKLYALLALVHNLKKTHEKYTLEEKEQYRRALLTISTQMTNEDPATAVIQPQFSRLLSQLTLLTYPSTWSTYIPDLTSLLSSTRSSAVVALKSLINVIEDCCDGDFNVKIPHTSRNAVLQGLDEDSRELLNLLYEYLTHHYNQHKGGSEDSTTLLNLTLSVCETLCKHMPVSWTLSDPDQGDKKEKGRTPDFLSVYLHLLRESKDGINLTAAKALCNLTTRKLPSYLWEHLITFLPPALNEAQQILEKEPSGLLGLLPLHRLIATVMANAVSHNVAKITENKRISPNPDPTYQLAVAVNQFLDFMVSLMGHPVPEVGGRMINTWVLLCRDPGIQKGSIIKDRSKTLLEGYLKSSEKIDWEKVEDGSHPFAPLYDEVWGDVEDYEIWLSDIKGKLGILIRIVSYITPPVALTFLHNAMKANLPTLTSSSSLSIFSDNVMQGALKGRDGIDMESKAMAGEIARNLMSWETNSYEGKLMKIGFLESLTHYFSHSPESLPTTIMQLLNFLSYSPTDPPPDPLPQNLVVLRRKAGTALVSLGKANSASLVQYVSELSSATSELLNSNKLFPPQRIHLIEFLTCVSSAIQDQEQKISFVASILAEPINILSNDPTFRQMSSSPNGILQTLRISPPPTPQSATDPATVSGTANEFSKVFMAMNQLLSVGKRCDERAKSKLTHNLPEQAIPISQLSTYDPFVHIWPVILPPILAILNSTIQVWSPSIRATLLNHDLQRYALAITDEEAVVATQKTMDDVQTSGVIVKGTNKRKINLVPRWGGWMNELHNCPFQLLGLFASQRALFAPEIQPLITNLVSTFSDSNLKLMEHRHFIQLLKQFIEPLIHHTPSSLYSTYLTPILGAILNHASWRLTCTWKVINGKPGSAPPSSATSTAAATDCSSGQGSDTWYETYYSYCGLFVGDLDETDSEAITEKIRTELSHCWADMIQGALALKGDWALALANIAKEKDLKHKGHSKAVPGGYVTTTQKTNADGTIRTAEHEVLEQLKTTRIDAMSRYLLFEPKVAGPLVQTAINLLSYPDAHTTRRCIKICHRVLETCAHIPEYSNLLSQMFTTSVNQIVAEPKWMVGVEWDVIALIRDIYCRLVLGQALLPGAQGPGLQCDSNADLSAGINSNITFTQHKNVTSPRDGGGVLQNPSDLLRNTLATLPGSGADAVMKLEQHMINKRSAKDQKNAIKDFLSRSASIMKESEGGEGRGDGVFQRAKDEESVLTLTDHLSPQTPAVSSKKKKKKKKKTASGLDAGDVSGLFYDGDL</sequence>
<gene>
    <name evidence="4" type="ORF">TrCOL_g117</name>
</gene>
<feature type="compositionally biased region" description="Basic and acidic residues" evidence="1">
    <location>
        <begin position="1245"/>
        <end position="1265"/>
    </location>
</feature>
<feature type="domain" description="Exportin-1/Importin-beta-like" evidence="2">
    <location>
        <begin position="92"/>
        <end position="219"/>
    </location>
</feature>
<dbReference type="GO" id="GO:0006405">
    <property type="term" value="P:RNA export from nucleus"/>
    <property type="evidence" value="ECO:0007669"/>
    <property type="project" value="TreeGrafter"/>
</dbReference>
<evidence type="ECO:0000313" key="5">
    <source>
        <dbReference type="Proteomes" id="UP001165065"/>
    </source>
</evidence>
<dbReference type="GO" id="GO:0042565">
    <property type="term" value="C:RNA nuclear export complex"/>
    <property type="evidence" value="ECO:0007669"/>
    <property type="project" value="TreeGrafter"/>
</dbReference>
<reference evidence="5" key="1">
    <citation type="journal article" date="2023" name="Commun. Biol.">
        <title>Genome analysis of Parmales, the sister group of diatoms, reveals the evolutionary specialization of diatoms from phago-mixotrophs to photoautotrophs.</title>
        <authorList>
            <person name="Ban H."/>
            <person name="Sato S."/>
            <person name="Yoshikawa S."/>
            <person name="Yamada K."/>
            <person name="Nakamura Y."/>
            <person name="Ichinomiya M."/>
            <person name="Sato N."/>
            <person name="Blanc-Mathieu R."/>
            <person name="Endo H."/>
            <person name="Kuwata A."/>
            <person name="Ogata H."/>
        </authorList>
    </citation>
    <scope>NUCLEOTIDE SEQUENCE [LARGE SCALE GENOMIC DNA]</scope>
</reference>
<evidence type="ECO:0000313" key="4">
    <source>
        <dbReference type="EMBL" id="GMI43406.1"/>
    </source>
</evidence>
<dbReference type="SUPFAM" id="SSF48371">
    <property type="entry name" value="ARM repeat"/>
    <property type="match status" value="1"/>
</dbReference>
<protein>
    <submittedName>
        <fullName evidence="4">Uncharacterized protein</fullName>
    </submittedName>
</protein>
<dbReference type="EMBL" id="BRYA01001452">
    <property type="protein sequence ID" value="GMI43406.1"/>
    <property type="molecule type" value="Genomic_DNA"/>
</dbReference>
<name>A0A9W7GG83_9STRA</name>
<dbReference type="GO" id="GO:0005634">
    <property type="term" value="C:nucleus"/>
    <property type="evidence" value="ECO:0007669"/>
    <property type="project" value="TreeGrafter"/>
</dbReference>
<feature type="region of interest" description="Disordered" evidence="1">
    <location>
        <begin position="1243"/>
        <end position="1311"/>
    </location>
</feature>
<evidence type="ECO:0000259" key="2">
    <source>
        <dbReference type="Pfam" id="PF08389"/>
    </source>
</evidence>
<dbReference type="InterPro" id="IPR045478">
    <property type="entry name" value="Exportin-5_C"/>
</dbReference>
<accession>A0A9W7GG83</accession>
<dbReference type="PANTHER" id="PTHR11223:SF3">
    <property type="entry name" value="EXPORTIN-5"/>
    <property type="match status" value="1"/>
</dbReference>
<keyword evidence="5" id="KW-1185">Reference proteome</keyword>
<dbReference type="GO" id="GO:0005737">
    <property type="term" value="C:cytoplasm"/>
    <property type="evidence" value="ECO:0007669"/>
    <property type="project" value="TreeGrafter"/>
</dbReference>
<evidence type="ECO:0000256" key="1">
    <source>
        <dbReference type="SAM" id="MobiDB-lite"/>
    </source>
</evidence>
<dbReference type="GO" id="GO:0005049">
    <property type="term" value="F:nuclear export signal receptor activity"/>
    <property type="evidence" value="ECO:0007669"/>
    <property type="project" value="InterPro"/>
</dbReference>
<dbReference type="Pfam" id="PF19273">
    <property type="entry name" value="Exportin-5"/>
    <property type="match status" value="1"/>
</dbReference>